<feature type="domain" description="RNA polymerase sigma factor 70 region 4 type 2" evidence="6">
    <location>
        <begin position="98"/>
        <end position="150"/>
    </location>
</feature>
<dbReference type="InterPro" id="IPR039425">
    <property type="entry name" value="RNA_pol_sigma-70-like"/>
</dbReference>
<evidence type="ECO:0000256" key="2">
    <source>
        <dbReference type="ARBA" id="ARBA00023015"/>
    </source>
</evidence>
<proteinExistence type="inferred from homology"/>
<gene>
    <name evidence="7" type="ORF">GCM10023187_18170</name>
</gene>
<name>A0ABP8KA29_9BACT</name>
<comment type="similarity">
    <text evidence="1">Belongs to the sigma-70 factor family. ECF subfamily.</text>
</comment>
<evidence type="ECO:0000256" key="1">
    <source>
        <dbReference type="ARBA" id="ARBA00010641"/>
    </source>
</evidence>
<dbReference type="Gene3D" id="1.10.10.10">
    <property type="entry name" value="Winged helix-like DNA-binding domain superfamily/Winged helix DNA-binding domain"/>
    <property type="match status" value="1"/>
</dbReference>
<dbReference type="InterPro" id="IPR014327">
    <property type="entry name" value="RNA_pol_sigma70_bacteroid"/>
</dbReference>
<reference evidence="8" key="1">
    <citation type="journal article" date="2019" name="Int. J. Syst. Evol. Microbiol.">
        <title>The Global Catalogue of Microorganisms (GCM) 10K type strain sequencing project: providing services to taxonomists for standard genome sequencing and annotation.</title>
        <authorList>
            <consortium name="The Broad Institute Genomics Platform"/>
            <consortium name="The Broad Institute Genome Sequencing Center for Infectious Disease"/>
            <person name="Wu L."/>
            <person name="Ma J."/>
        </authorList>
    </citation>
    <scope>NUCLEOTIDE SEQUENCE [LARGE SCALE GENOMIC DNA]</scope>
    <source>
        <strain evidence="8">JCM 17925</strain>
    </source>
</reference>
<dbReference type="Proteomes" id="UP001500936">
    <property type="component" value="Unassembled WGS sequence"/>
</dbReference>
<dbReference type="EMBL" id="BAABHB010000003">
    <property type="protein sequence ID" value="GAA4402753.1"/>
    <property type="molecule type" value="Genomic_DNA"/>
</dbReference>
<dbReference type="InterPro" id="IPR013325">
    <property type="entry name" value="RNA_pol_sigma_r2"/>
</dbReference>
<keyword evidence="8" id="KW-1185">Reference proteome</keyword>
<dbReference type="PANTHER" id="PTHR43133">
    <property type="entry name" value="RNA POLYMERASE ECF-TYPE SIGMA FACTO"/>
    <property type="match status" value="1"/>
</dbReference>
<evidence type="ECO:0000259" key="5">
    <source>
        <dbReference type="Pfam" id="PF04542"/>
    </source>
</evidence>
<evidence type="ECO:0000313" key="7">
    <source>
        <dbReference type="EMBL" id="GAA4402753.1"/>
    </source>
</evidence>
<dbReference type="Gene3D" id="1.10.1740.10">
    <property type="match status" value="1"/>
</dbReference>
<evidence type="ECO:0000256" key="3">
    <source>
        <dbReference type="ARBA" id="ARBA00023082"/>
    </source>
</evidence>
<keyword evidence="2" id="KW-0805">Transcription regulation</keyword>
<dbReference type="InterPro" id="IPR014284">
    <property type="entry name" value="RNA_pol_sigma-70_dom"/>
</dbReference>
<dbReference type="CDD" id="cd06171">
    <property type="entry name" value="Sigma70_r4"/>
    <property type="match status" value="1"/>
</dbReference>
<dbReference type="NCBIfam" id="TIGR02937">
    <property type="entry name" value="sigma70-ECF"/>
    <property type="match status" value="1"/>
</dbReference>
<sequence>MFRQYYAPLCSHAIRFVHNREVAEDLVADVFYAFYTQELHRQITTSYRSYLFRAVRNRAYNYIRWDLSRQEPLLTDADWADAEAAQPDHLMVQDEFYLALEEAIGQLPPQRQKVLLLSRFEGKKQKEIADELSLAPKTVENHLLRALATLRTILTEKNLLLVLLLPGCTLFR</sequence>
<accession>A0ABP8KA29</accession>
<dbReference type="NCBIfam" id="TIGR02985">
    <property type="entry name" value="Sig70_bacteroi1"/>
    <property type="match status" value="1"/>
</dbReference>
<protein>
    <submittedName>
        <fullName evidence="7">RNA polymerase sigma-70 factor</fullName>
    </submittedName>
</protein>
<dbReference type="Pfam" id="PF08281">
    <property type="entry name" value="Sigma70_r4_2"/>
    <property type="match status" value="1"/>
</dbReference>
<evidence type="ECO:0000313" key="8">
    <source>
        <dbReference type="Proteomes" id="UP001500936"/>
    </source>
</evidence>
<keyword evidence="3" id="KW-0731">Sigma factor</keyword>
<dbReference type="Pfam" id="PF04542">
    <property type="entry name" value="Sigma70_r2"/>
    <property type="match status" value="1"/>
</dbReference>
<dbReference type="InterPro" id="IPR013324">
    <property type="entry name" value="RNA_pol_sigma_r3/r4-like"/>
</dbReference>
<comment type="caution">
    <text evidence="7">The sequence shown here is derived from an EMBL/GenBank/DDBJ whole genome shotgun (WGS) entry which is preliminary data.</text>
</comment>
<dbReference type="InterPro" id="IPR036388">
    <property type="entry name" value="WH-like_DNA-bd_sf"/>
</dbReference>
<dbReference type="InterPro" id="IPR013249">
    <property type="entry name" value="RNA_pol_sigma70_r4_t2"/>
</dbReference>
<dbReference type="PANTHER" id="PTHR43133:SF46">
    <property type="entry name" value="RNA POLYMERASE SIGMA-70 FACTOR ECF SUBFAMILY"/>
    <property type="match status" value="1"/>
</dbReference>
<organism evidence="7 8">
    <name type="scientific">Nibrella viscosa</name>
    <dbReference type="NCBI Taxonomy" id="1084524"/>
    <lineage>
        <taxon>Bacteria</taxon>
        <taxon>Pseudomonadati</taxon>
        <taxon>Bacteroidota</taxon>
        <taxon>Cytophagia</taxon>
        <taxon>Cytophagales</taxon>
        <taxon>Spirosomataceae</taxon>
        <taxon>Nibrella</taxon>
    </lineage>
</organism>
<evidence type="ECO:0000259" key="6">
    <source>
        <dbReference type="Pfam" id="PF08281"/>
    </source>
</evidence>
<dbReference type="SUPFAM" id="SSF88659">
    <property type="entry name" value="Sigma3 and sigma4 domains of RNA polymerase sigma factors"/>
    <property type="match status" value="1"/>
</dbReference>
<dbReference type="InterPro" id="IPR007627">
    <property type="entry name" value="RNA_pol_sigma70_r2"/>
</dbReference>
<feature type="domain" description="RNA polymerase sigma-70 region 2" evidence="5">
    <location>
        <begin position="1"/>
        <end position="64"/>
    </location>
</feature>
<evidence type="ECO:0000256" key="4">
    <source>
        <dbReference type="ARBA" id="ARBA00023163"/>
    </source>
</evidence>
<dbReference type="SUPFAM" id="SSF88946">
    <property type="entry name" value="Sigma2 domain of RNA polymerase sigma factors"/>
    <property type="match status" value="1"/>
</dbReference>
<keyword evidence="4" id="KW-0804">Transcription</keyword>